<sequence length="42" mass="4444">MAKDAAKPAKPESDKAKPEAQPVDTGAQEDAAKEREKTGGYQ</sequence>
<evidence type="ECO:0000256" key="1">
    <source>
        <dbReference type="SAM" id="MobiDB-lite"/>
    </source>
</evidence>
<comment type="caution">
    <text evidence="2">The sequence shown here is derived from an EMBL/GenBank/DDBJ whole genome shotgun (WGS) entry which is preliminary data.</text>
</comment>
<evidence type="ECO:0000313" key="2">
    <source>
        <dbReference type="EMBL" id="MDN3568282.1"/>
    </source>
</evidence>
<reference evidence="3" key="1">
    <citation type="journal article" date="2019" name="Int. J. Syst. Evol. Microbiol.">
        <title>The Global Catalogue of Microorganisms (GCM) 10K type strain sequencing project: providing services to taxonomists for standard genome sequencing and annotation.</title>
        <authorList>
            <consortium name="The Broad Institute Genomics Platform"/>
            <consortium name="The Broad Institute Genome Sequencing Center for Infectious Disease"/>
            <person name="Wu L."/>
            <person name="Ma J."/>
        </authorList>
    </citation>
    <scope>NUCLEOTIDE SEQUENCE [LARGE SCALE GENOMIC DNA]</scope>
    <source>
        <strain evidence="3">CECT 7131</strain>
    </source>
</reference>
<keyword evidence="3" id="KW-1185">Reference proteome</keyword>
<protein>
    <submittedName>
        <fullName evidence="2">Uncharacterized protein</fullName>
    </submittedName>
</protein>
<feature type="compositionally biased region" description="Basic and acidic residues" evidence="1">
    <location>
        <begin position="30"/>
        <end position="42"/>
    </location>
</feature>
<proteinExistence type="predicted"/>
<accession>A0ABT8AEM8</accession>
<dbReference type="RefSeq" id="WP_290320389.1">
    <property type="nucleotide sequence ID" value="NZ_JAUFPN010000206.1"/>
</dbReference>
<gene>
    <name evidence="2" type="ORF">QWZ14_28210</name>
</gene>
<organism evidence="2 3">
    <name type="scientific">Paeniroseomonas aquatica</name>
    <dbReference type="NCBI Taxonomy" id="373043"/>
    <lineage>
        <taxon>Bacteria</taxon>
        <taxon>Pseudomonadati</taxon>
        <taxon>Pseudomonadota</taxon>
        <taxon>Alphaproteobacteria</taxon>
        <taxon>Acetobacterales</taxon>
        <taxon>Acetobacteraceae</taxon>
        <taxon>Paeniroseomonas</taxon>
    </lineage>
</organism>
<feature type="region of interest" description="Disordered" evidence="1">
    <location>
        <begin position="1"/>
        <end position="42"/>
    </location>
</feature>
<feature type="compositionally biased region" description="Basic and acidic residues" evidence="1">
    <location>
        <begin position="1"/>
        <end position="18"/>
    </location>
</feature>
<evidence type="ECO:0000313" key="3">
    <source>
        <dbReference type="Proteomes" id="UP001529369"/>
    </source>
</evidence>
<name>A0ABT8AEM8_9PROT</name>
<dbReference type="EMBL" id="JAUFPN010000206">
    <property type="protein sequence ID" value="MDN3568282.1"/>
    <property type="molecule type" value="Genomic_DNA"/>
</dbReference>
<dbReference type="Proteomes" id="UP001529369">
    <property type="component" value="Unassembled WGS sequence"/>
</dbReference>